<dbReference type="AlphaFoldDB" id="A0A520M8R2"/>
<dbReference type="InterPro" id="IPR036691">
    <property type="entry name" value="Endo/exonu/phosph_ase_sf"/>
</dbReference>
<evidence type="ECO:0000313" key="2">
    <source>
        <dbReference type="EMBL" id="RZO17539.1"/>
    </source>
</evidence>
<sequence length="333" mass="38617">MKKYLLTFFIIFINLNINAEIFTTMTLNVENLFDTYDDLNKDDKAFLPISKKLSEEHKNSCKKIRVKTWKDECLYLDWNEKVKDAKLKNISDLIVAYKNNGPDIIFLQEIENNNILDQLFSLLKPYGYIDKVLLEGNDYRGIDNAFISKFPIKDSKLHFIKFDGKFSNKDTRPILEASININGSIVRFYGVHFPAPFLNFAMRDSAFVALNQLLMKHNDPSIAAGDFNVTREEAFKENTFYDQEKYWDIAHHIGCNKCLGTYYYAPNNDWSFLDTILVSKNRNIYFISDEIGLHKTPINMDAENLKPLGFNALSLKGVTDHIPMIAEIELRNN</sequence>
<name>A0A520M8R2_9GAMM</name>
<dbReference type="EMBL" id="SHBM01000028">
    <property type="protein sequence ID" value="RZO17539.1"/>
    <property type="molecule type" value="Genomic_DNA"/>
</dbReference>
<dbReference type="GO" id="GO:0004527">
    <property type="term" value="F:exonuclease activity"/>
    <property type="evidence" value="ECO:0007669"/>
    <property type="project" value="UniProtKB-KW"/>
</dbReference>
<keyword evidence="2" id="KW-0255">Endonuclease</keyword>
<keyword evidence="2" id="KW-0269">Exonuclease</keyword>
<dbReference type="PANTHER" id="PTHR14859">
    <property type="entry name" value="CALCOFLUOR WHITE HYPERSENSITIVE PROTEIN PRECURSOR"/>
    <property type="match status" value="1"/>
</dbReference>
<dbReference type="InterPro" id="IPR005135">
    <property type="entry name" value="Endo/exonuclease/phosphatase"/>
</dbReference>
<evidence type="ECO:0000313" key="3">
    <source>
        <dbReference type="Proteomes" id="UP000318359"/>
    </source>
</evidence>
<keyword evidence="2" id="KW-0540">Nuclease</keyword>
<dbReference type="GO" id="GO:0016020">
    <property type="term" value="C:membrane"/>
    <property type="evidence" value="ECO:0007669"/>
    <property type="project" value="GOC"/>
</dbReference>
<comment type="caution">
    <text evidence="2">The sequence shown here is derived from an EMBL/GenBank/DDBJ whole genome shotgun (WGS) entry which is preliminary data.</text>
</comment>
<organism evidence="2 3">
    <name type="scientific">SAR86 cluster bacterium</name>
    <dbReference type="NCBI Taxonomy" id="2030880"/>
    <lineage>
        <taxon>Bacteria</taxon>
        <taxon>Pseudomonadati</taxon>
        <taxon>Pseudomonadota</taxon>
        <taxon>Gammaproteobacteria</taxon>
        <taxon>SAR86 cluster</taxon>
    </lineage>
</organism>
<dbReference type="PANTHER" id="PTHR14859:SF1">
    <property type="entry name" value="PGAP2-INTERACTING PROTEIN"/>
    <property type="match status" value="1"/>
</dbReference>
<dbReference type="SUPFAM" id="SSF56219">
    <property type="entry name" value="DNase I-like"/>
    <property type="match status" value="1"/>
</dbReference>
<accession>A0A520M8R2</accession>
<keyword evidence="2" id="KW-0378">Hydrolase</keyword>
<feature type="domain" description="Endonuclease/exonuclease/phosphatase" evidence="1">
    <location>
        <begin position="84"/>
        <end position="279"/>
    </location>
</feature>
<protein>
    <submittedName>
        <fullName evidence="2">Endonuclease/exonuclease/phosphatase family protein</fullName>
    </submittedName>
</protein>
<dbReference type="GO" id="GO:0006506">
    <property type="term" value="P:GPI anchor biosynthetic process"/>
    <property type="evidence" value="ECO:0007669"/>
    <property type="project" value="TreeGrafter"/>
</dbReference>
<dbReference type="InterPro" id="IPR051916">
    <property type="entry name" value="GPI-anchor_lipid_remodeler"/>
</dbReference>
<proteinExistence type="predicted"/>
<dbReference type="Gene3D" id="3.60.10.10">
    <property type="entry name" value="Endonuclease/exonuclease/phosphatase"/>
    <property type="match status" value="1"/>
</dbReference>
<evidence type="ECO:0000259" key="1">
    <source>
        <dbReference type="Pfam" id="PF03372"/>
    </source>
</evidence>
<dbReference type="Pfam" id="PF03372">
    <property type="entry name" value="Exo_endo_phos"/>
    <property type="match status" value="1"/>
</dbReference>
<dbReference type="GO" id="GO:0004519">
    <property type="term" value="F:endonuclease activity"/>
    <property type="evidence" value="ECO:0007669"/>
    <property type="project" value="UniProtKB-KW"/>
</dbReference>
<reference evidence="2 3" key="1">
    <citation type="submission" date="2019-02" db="EMBL/GenBank/DDBJ databases">
        <title>Prokaryotic population dynamics and viral predation in marine succession experiment using metagenomics: the confinement effect.</title>
        <authorList>
            <person name="Haro-Moreno J.M."/>
            <person name="Rodriguez-Valera F."/>
            <person name="Lopez-Perez M."/>
        </authorList>
    </citation>
    <scope>NUCLEOTIDE SEQUENCE [LARGE SCALE GENOMIC DNA]</scope>
    <source>
        <strain evidence="2">MED-G167</strain>
    </source>
</reference>
<dbReference type="Proteomes" id="UP000318359">
    <property type="component" value="Unassembled WGS sequence"/>
</dbReference>
<gene>
    <name evidence="2" type="ORF">EVB00_02205</name>
</gene>